<dbReference type="EMBL" id="PQ037493">
    <property type="protein sequence ID" value="XDF40504.1"/>
    <property type="molecule type" value="Genomic_RNA"/>
</dbReference>
<organism evidence="2">
    <name type="scientific">Fusarium solani partitivirus 3</name>
    <dbReference type="NCBI Taxonomy" id="3237256"/>
    <lineage>
        <taxon>Viruses</taxon>
        <taxon>Riboviria</taxon>
        <taxon>Orthornavirae</taxon>
        <taxon>Pisuviricota</taxon>
        <taxon>Duplopiviricetes</taxon>
        <taxon>Durnavirales</taxon>
        <taxon>Partitiviridae</taxon>
    </lineage>
</organism>
<proteinExistence type="predicted"/>
<accession>A0AB39A6J6</accession>
<protein>
    <submittedName>
        <fullName evidence="2">Uncharacterized protein</fullName>
    </submittedName>
</protein>
<name>A0AB39A6J6_9VIRU</name>
<evidence type="ECO:0000256" key="1">
    <source>
        <dbReference type="SAM" id="MobiDB-lite"/>
    </source>
</evidence>
<evidence type="ECO:0000313" key="2">
    <source>
        <dbReference type="EMBL" id="XDF40504.1"/>
    </source>
</evidence>
<reference evidence="2" key="1">
    <citation type="submission" date="2024-07" db="EMBL/GenBank/DDBJ databases">
        <title>Molecular characterization of a four segments partitivirus isolated from Fusarium solani, the causal agent of citrus root rot.</title>
        <authorList>
            <person name="Ma X."/>
            <person name="Huang R."/>
            <person name="Zhai L."/>
            <person name="Jiang Y."/>
            <person name="Moffett P."/>
            <person name="Wang Z."/>
            <person name="Song X."/>
            <person name="Zhang Y."/>
            <person name="Song F."/>
            <person name="He L."/>
            <person name="Ji S."/>
            <person name="Wu L."/>
        </authorList>
    </citation>
    <scope>NUCLEOTIDE SEQUENCE</scope>
    <source>
        <strain evidence="2">Newher-7</strain>
    </source>
</reference>
<sequence>MFPTTTFTALVRPSTHTSHVPPLTGPQFTNTLPPSTPSD</sequence>
<feature type="region of interest" description="Disordered" evidence="1">
    <location>
        <begin position="1"/>
        <end position="39"/>
    </location>
</feature>
<feature type="compositionally biased region" description="Polar residues" evidence="1">
    <location>
        <begin position="1"/>
        <end position="18"/>
    </location>
</feature>